<dbReference type="AlphaFoldDB" id="A0AAF0E351"/>
<evidence type="ECO:0000256" key="3">
    <source>
        <dbReference type="ARBA" id="ARBA00025724"/>
    </source>
</evidence>
<dbReference type="InterPro" id="IPR005574">
    <property type="entry name" value="Rpb4/RPC9"/>
</dbReference>
<dbReference type="EMBL" id="CP119908">
    <property type="protein sequence ID" value="WFD17908.1"/>
    <property type="molecule type" value="Genomic_DNA"/>
</dbReference>
<evidence type="ECO:0000259" key="4">
    <source>
        <dbReference type="SMART" id="SM00657"/>
    </source>
</evidence>
<keyword evidence="2" id="KW-0539">Nucleus</keyword>
<dbReference type="SUPFAM" id="SSF47819">
    <property type="entry name" value="HRDC-like"/>
    <property type="match status" value="1"/>
</dbReference>
<dbReference type="InterPro" id="IPR038324">
    <property type="entry name" value="Rpb4/RPC9_sf"/>
</dbReference>
<protein>
    <submittedName>
        <fullName evidence="5">RNA polymerase B</fullName>
    </submittedName>
</protein>
<dbReference type="GO" id="GO:0006352">
    <property type="term" value="P:DNA-templated transcription initiation"/>
    <property type="evidence" value="ECO:0007669"/>
    <property type="project" value="InterPro"/>
</dbReference>
<reference evidence="5" key="1">
    <citation type="submission" date="2023-03" db="EMBL/GenBank/DDBJ databases">
        <title>Mating type loci evolution in Malassezia.</title>
        <authorList>
            <person name="Coelho M.A."/>
        </authorList>
    </citation>
    <scope>NUCLEOTIDE SEQUENCE</scope>
    <source>
        <strain evidence="5">CBS 10434</strain>
    </source>
</reference>
<dbReference type="InterPro" id="IPR045222">
    <property type="entry name" value="Rpb4-like"/>
</dbReference>
<gene>
    <name evidence="5" type="primary">RPB4</name>
    <name evidence="5" type="ORF">MCAP1_000119</name>
</gene>
<organism evidence="5 6">
    <name type="scientific">Malassezia caprae</name>
    <dbReference type="NCBI Taxonomy" id="1381934"/>
    <lineage>
        <taxon>Eukaryota</taxon>
        <taxon>Fungi</taxon>
        <taxon>Dikarya</taxon>
        <taxon>Basidiomycota</taxon>
        <taxon>Ustilaginomycotina</taxon>
        <taxon>Malasseziomycetes</taxon>
        <taxon>Malasseziales</taxon>
        <taxon>Malasseziaceae</taxon>
        <taxon>Malassezia</taxon>
    </lineage>
</organism>
<dbReference type="SMART" id="SM00657">
    <property type="entry name" value="RPOL4c"/>
    <property type="match status" value="1"/>
</dbReference>
<evidence type="ECO:0000313" key="5">
    <source>
        <dbReference type="EMBL" id="WFD17908.1"/>
    </source>
</evidence>
<dbReference type="PANTHER" id="PTHR21297">
    <property type="entry name" value="DNA-DIRECTED RNA POLYMERASE II"/>
    <property type="match status" value="1"/>
</dbReference>
<name>A0AAF0E351_9BASI</name>
<keyword evidence="6" id="KW-1185">Reference proteome</keyword>
<evidence type="ECO:0000256" key="1">
    <source>
        <dbReference type="ARBA" id="ARBA00004123"/>
    </source>
</evidence>
<dbReference type="InterPro" id="IPR006590">
    <property type="entry name" value="RNA_pol_Rpb4/RPC9_core"/>
</dbReference>
<evidence type="ECO:0000256" key="2">
    <source>
        <dbReference type="ARBA" id="ARBA00023242"/>
    </source>
</evidence>
<dbReference type="GO" id="GO:0030880">
    <property type="term" value="C:RNA polymerase complex"/>
    <property type="evidence" value="ECO:0007669"/>
    <property type="project" value="InterPro"/>
</dbReference>
<dbReference type="Proteomes" id="UP001220961">
    <property type="component" value="Chromosome 1"/>
</dbReference>
<evidence type="ECO:0000313" key="6">
    <source>
        <dbReference type="Proteomes" id="UP001220961"/>
    </source>
</evidence>
<accession>A0AAF0E351</accession>
<dbReference type="GO" id="GO:0000166">
    <property type="term" value="F:nucleotide binding"/>
    <property type="evidence" value="ECO:0007669"/>
    <property type="project" value="InterPro"/>
</dbReference>
<proteinExistence type="inferred from homology"/>
<comment type="subcellular location">
    <subcellularLocation>
        <location evidence="1">Nucleus</location>
    </subcellularLocation>
</comment>
<feature type="domain" description="RNA polymerase Rpb4/RPC9 core" evidence="4">
    <location>
        <begin position="26"/>
        <end position="162"/>
    </location>
</feature>
<comment type="similarity">
    <text evidence="3">Belongs to the eukaryotic RPB4 RNA polymerase subunit family.</text>
</comment>
<sequence>MSLPAFQRVRRGAVEVEDASTGKLGPEFQDAGCLLVSEVHLFFSRPGEASEWDGLSAVTQKTKEYVDEFSRFKDQSTIREVRALLIKHAAQPDLDGEMGDSKGLQLSQFEMAQLANLSVTDIDEARTLIPTYVPVSDASLASKDDAQLESLLNELAAIWKFA</sequence>
<dbReference type="Pfam" id="PF03874">
    <property type="entry name" value="RNA_pol_Rpb4"/>
    <property type="match status" value="1"/>
</dbReference>
<dbReference type="GO" id="GO:0005634">
    <property type="term" value="C:nucleus"/>
    <property type="evidence" value="ECO:0007669"/>
    <property type="project" value="UniProtKB-SubCell"/>
</dbReference>
<dbReference type="Gene3D" id="1.20.1250.40">
    <property type="match status" value="1"/>
</dbReference>
<dbReference type="InterPro" id="IPR010997">
    <property type="entry name" value="HRDC-like_sf"/>
</dbReference>